<sequence length="324" mass="38692">MKEKNHNIQLDAVITWVDGNDKKWQEKINQHLEVKIDFSKKKESVRFNSIGEINIAIKSIIKYAPFFKNIYLVTDEQIPDDFESLKALGKSSGVNLEIIDHKVIFKGFEEFLPCFNSSSIECMLFKIPNLSEHFVIFNDDFFIMKTMQPNDFFINDKPIIRGLWKSFNEDRKIRNAYHKLLTLTGKPIKKNPSFKELQQNGAKLAGTKRYVRRFHSPYPVRKSTLVNFFENYDITNNIKYKFRNKKNFFIFSLSDHLEVKNNNYYFTSNTKLTYFRSYKNHFMVKLKLFWYDINKSKLFITFQSLEMADTKTQEYILNWLDKKI</sequence>
<dbReference type="EMBL" id="JBHTIB010000040">
    <property type="protein sequence ID" value="MFD0837507.1"/>
    <property type="molecule type" value="Genomic_DNA"/>
</dbReference>
<dbReference type="InterPro" id="IPR047141">
    <property type="entry name" value="Stealth"/>
</dbReference>
<dbReference type="RefSeq" id="WP_379944215.1">
    <property type="nucleotide sequence ID" value="NZ_JBHTIB010000040.1"/>
</dbReference>
<name>A0ABW3BYE4_9FLAO</name>
<gene>
    <name evidence="6" type="ORF">ACFQ0I_17150</name>
</gene>
<dbReference type="PANTHER" id="PTHR24045:SF0">
    <property type="entry name" value="N-ACETYLGLUCOSAMINE-1-PHOSPHOTRANSFERASE SUBUNITS ALPHA_BETA"/>
    <property type="match status" value="1"/>
</dbReference>
<comment type="similarity">
    <text evidence="1">Belongs to the stealth family.</text>
</comment>
<proteinExistence type="inferred from homology"/>
<feature type="domain" description="Stealth protein CR2 conserved region 2" evidence="4">
    <location>
        <begin position="46"/>
        <end position="156"/>
    </location>
</feature>
<dbReference type="PANTHER" id="PTHR24045">
    <property type="match status" value="1"/>
</dbReference>
<keyword evidence="2" id="KW-0808">Transferase</keyword>
<comment type="caution">
    <text evidence="6">The sequence shown here is derived from an EMBL/GenBank/DDBJ whole genome shotgun (WGS) entry which is preliminary data.</text>
</comment>
<evidence type="ECO:0000256" key="2">
    <source>
        <dbReference type="ARBA" id="ARBA00022679"/>
    </source>
</evidence>
<evidence type="ECO:0000256" key="1">
    <source>
        <dbReference type="ARBA" id="ARBA00007583"/>
    </source>
</evidence>
<feature type="domain" description="Stealth protein CR1 conserved region 1" evidence="5">
    <location>
        <begin position="11"/>
        <end position="29"/>
    </location>
</feature>
<protein>
    <submittedName>
        <fullName evidence="6">Stealth CR1 domain-containing protein</fullName>
    </submittedName>
</protein>
<evidence type="ECO:0000259" key="5">
    <source>
        <dbReference type="Pfam" id="PF17101"/>
    </source>
</evidence>
<dbReference type="Pfam" id="PF11380">
    <property type="entry name" value="Stealth_CR2"/>
    <property type="match status" value="1"/>
</dbReference>
<dbReference type="Pfam" id="PF17101">
    <property type="entry name" value="Stealth_CR1"/>
    <property type="match status" value="1"/>
</dbReference>
<dbReference type="InterPro" id="IPR031358">
    <property type="entry name" value="Stealth_CR1"/>
</dbReference>
<reference evidence="7" key="1">
    <citation type="journal article" date="2019" name="Int. J. Syst. Evol. Microbiol.">
        <title>The Global Catalogue of Microorganisms (GCM) 10K type strain sequencing project: providing services to taxonomists for standard genome sequencing and annotation.</title>
        <authorList>
            <consortium name="The Broad Institute Genomics Platform"/>
            <consortium name="The Broad Institute Genome Sequencing Center for Infectious Disease"/>
            <person name="Wu L."/>
            <person name="Ma J."/>
        </authorList>
    </citation>
    <scope>NUCLEOTIDE SEQUENCE [LARGE SCALE GENOMIC DNA]</scope>
    <source>
        <strain evidence="7">CCUG 60529</strain>
    </source>
</reference>
<keyword evidence="3" id="KW-0270">Exopolysaccharide synthesis</keyword>
<dbReference type="Proteomes" id="UP001597011">
    <property type="component" value="Unassembled WGS sequence"/>
</dbReference>
<organism evidence="6 7">
    <name type="scientific">Mariniflexile aquimaris</name>
    <dbReference type="NCBI Taxonomy" id="881009"/>
    <lineage>
        <taxon>Bacteria</taxon>
        <taxon>Pseudomonadati</taxon>
        <taxon>Bacteroidota</taxon>
        <taxon>Flavobacteriia</taxon>
        <taxon>Flavobacteriales</taxon>
        <taxon>Flavobacteriaceae</taxon>
        <taxon>Mariniflexile</taxon>
    </lineage>
</organism>
<evidence type="ECO:0000256" key="3">
    <source>
        <dbReference type="ARBA" id="ARBA00023169"/>
    </source>
</evidence>
<keyword evidence="7" id="KW-1185">Reference proteome</keyword>
<dbReference type="InterPro" id="IPR021520">
    <property type="entry name" value="Stealth_CR2"/>
</dbReference>
<evidence type="ECO:0000259" key="4">
    <source>
        <dbReference type="Pfam" id="PF11380"/>
    </source>
</evidence>
<evidence type="ECO:0000313" key="7">
    <source>
        <dbReference type="Proteomes" id="UP001597011"/>
    </source>
</evidence>
<accession>A0ABW3BYE4</accession>
<evidence type="ECO:0000313" key="6">
    <source>
        <dbReference type="EMBL" id="MFD0837507.1"/>
    </source>
</evidence>